<dbReference type="Proteomes" id="UP001432322">
    <property type="component" value="Unassembled WGS sequence"/>
</dbReference>
<sequence length="243" mass="26067">SACRTCPDELIQKTRLGNRARIFDGDVTDRVRGDCATRTFTCRGVNANIEVCEFVISQVNFRGGVIPAVNSVSTFVVTCNAAGTAWINIGMEVTRINRDGGVIGDLFDGVPDGVANFGVMCNAAGTAWERDGIVITRVECTVLYLSSACRMCAMDLITIAVVNRNAHFIDDDDIDRVTGACARRVFTCRGLNANIEIQPNGGDIPDDFEGAPRDGVATFDVTCNAAGNAWIARGLTITRLECT</sequence>
<accession>A0AAV5VE54</accession>
<dbReference type="PANTHER" id="PTHR21629">
    <property type="entry name" value="C6 DOMAIN-CONTAINING PROTEIN"/>
    <property type="match status" value="1"/>
</dbReference>
<proteinExistence type="predicted"/>
<organism evidence="1 2">
    <name type="scientific">Pristionchus fissidentatus</name>
    <dbReference type="NCBI Taxonomy" id="1538716"/>
    <lineage>
        <taxon>Eukaryota</taxon>
        <taxon>Metazoa</taxon>
        <taxon>Ecdysozoa</taxon>
        <taxon>Nematoda</taxon>
        <taxon>Chromadorea</taxon>
        <taxon>Rhabditida</taxon>
        <taxon>Rhabditina</taxon>
        <taxon>Diplogasteromorpha</taxon>
        <taxon>Diplogasteroidea</taxon>
        <taxon>Neodiplogasteridae</taxon>
        <taxon>Pristionchus</taxon>
    </lineage>
</organism>
<dbReference type="AlphaFoldDB" id="A0AAV5VE54"/>
<evidence type="ECO:0000313" key="1">
    <source>
        <dbReference type="EMBL" id="GMT17553.1"/>
    </source>
</evidence>
<gene>
    <name evidence="1" type="ORF">PFISCL1PPCAC_8850</name>
</gene>
<feature type="non-terminal residue" evidence="1">
    <location>
        <position position="243"/>
    </location>
</feature>
<protein>
    <recommendedName>
        <fullName evidence="3">C6 domain-containing protein</fullName>
    </recommendedName>
</protein>
<feature type="non-terminal residue" evidence="1">
    <location>
        <position position="1"/>
    </location>
</feature>
<comment type="caution">
    <text evidence="1">The sequence shown here is derived from an EMBL/GenBank/DDBJ whole genome shotgun (WGS) entry which is preliminary data.</text>
</comment>
<reference evidence="1" key="1">
    <citation type="submission" date="2023-10" db="EMBL/GenBank/DDBJ databases">
        <title>Genome assembly of Pristionchus species.</title>
        <authorList>
            <person name="Yoshida K."/>
            <person name="Sommer R.J."/>
        </authorList>
    </citation>
    <scope>NUCLEOTIDE SEQUENCE</scope>
    <source>
        <strain evidence="1">RS5133</strain>
    </source>
</reference>
<keyword evidence="2" id="KW-1185">Reference proteome</keyword>
<dbReference type="EMBL" id="BTSY01000003">
    <property type="protein sequence ID" value="GMT17553.1"/>
    <property type="molecule type" value="Genomic_DNA"/>
</dbReference>
<evidence type="ECO:0008006" key="3">
    <source>
        <dbReference type="Google" id="ProtNLM"/>
    </source>
</evidence>
<evidence type="ECO:0000313" key="2">
    <source>
        <dbReference type="Proteomes" id="UP001432322"/>
    </source>
</evidence>
<name>A0AAV5VE54_9BILA</name>
<dbReference type="PANTHER" id="PTHR21629:SF5">
    <property type="entry name" value="C6 DOMAIN-CONTAINING PROTEIN"/>
    <property type="match status" value="1"/>
</dbReference>